<feature type="compositionally biased region" description="Pro residues" evidence="1">
    <location>
        <begin position="18"/>
        <end position="27"/>
    </location>
</feature>
<feature type="compositionally biased region" description="Low complexity" evidence="1">
    <location>
        <begin position="33"/>
        <end position="66"/>
    </location>
</feature>
<evidence type="ECO:0000256" key="1">
    <source>
        <dbReference type="SAM" id="MobiDB-lite"/>
    </source>
</evidence>
<feature type="compositionally biased region" description="Low complexity" evidence="1">
    <location>
        <begin position="77"/>
        <end position="90"/>
    </location>
</feature>
<name>A0ABQ3NVY9_STRVG</name>
<dbReference type="Proteomes" id="UP000660554">
    <property type="component" value="Unassembled WGS sequence"/>
</dbReference>
<feature type="region of interest" description="Disordered" evidence="1">
    <location>
        <begin position="1"/>
        <end position="112"/>
    </location>
</feature>
<dbReference type="InterPro" id="IPR036705">
    <property type="entry name" value="Ribosyl_crysJ1_sf"/>
</dbReference>
<feature type="compositionally biased region" description="Polar residues" evidence="1">
    <location>
        <begin position="1"/>
        <end position="14"/>
    </location>
</feature>
<keyword evidence="3" id="KW-1185">Reference proteome</keyword>
<dbReference type="Pfam" id="PF03747">
    <property type="entry name" value="ADP_ribosyl_GH"/>
    <property type="match status" value="1"/>
</dbReference>
<sequence>MIGTNDSTTGNTHAPQPAGTPDPPIRPTPTADPGQAGANPTAGTAAADPAAGRGAAATGPVAPAAGRQHAGPGPGDPTGAAAPHNPAAPAGGRGVGGARDSADPAGGRTLGRGIVTGLWGRIEQQDFRSRIRGTLLGAALGDALGAPLAGLSLDAVREAHGPDGLTGPAVAHGRRGRITAATQLTLFTVDGLIRAHVRRDTGAWHPPTDVHRAYRRWAATQHDWGPDERRADNGWLAQQEWLYARRDPDRACLTGLGDDVLATLDQPKNPAARGAAAAARSAPFGLLVGWEPALVLQLSVECAAQSHGHPTAHLSAGALAVIVHGLIRGDSLDAAVQRTLGLLGARPGHQPVTDALQRAMSAVTQGPPGPDAVEALSLGKAAPATTATPTAPDAPDAPTTPDASHALAVAVYCALVAEDVAHGLRLAVNHGGDSAAAGTLCGALLGALHGETALPPAWLAELEGRATLLELCDDFALEMTQGPTLHSPSASSPGWLARYPRG</sequence>
<dbReference type="Gene3D" id="1.10.4080.10">
    <property type="entry name" value="ADP-ribosylation/Crystallin J1"/>
    <property type="match status" value="1"/>
</dbReference>
<reference evidence="3" key="1">
    <citation type="submission" date="2020-09" db="EMBL/GenBank/DDBJ databases">
        <title>Whole genome shotgun sequence of Streptomyces cinnamonensis NBRC 15873.</title>
        <authorList>
            <person name="Komaki H."/>
            <person name="Tamura T."/>
        </authorList>
    </citation>
    <scope>NUCLEOTIDE SEQUENCE [LARGE SCALE GENOMIC DNA]</scope>
    <source>
        <strain evidence="3">NBRC 15873</strain>
    </source>
</reference>
<dbReference type="InterPro" id="IPR005502">
    <property type="entry name" value="Ribosyl_crysJ1"/>
</dbReference>
<organism evidence="2 3">
    <name type="scientific">Streptomyces virginiae</name>
    <name type="common">Streptomyces cinnamonensis</name>
    <dbReference type="NCBI Taxonomy" id="1961"/>
    <lineage>
        <taxon>Bacteria</taxon>
        <taxon>Bacillati</taxon>
        <taxon>Actinomycetota</taxon>
        <taxon>Actinomycetes</taxon>
        <taxon>Kitasatosporales</taxon>
        <taxon>Streptomycetaceae</taxon>
        <taxon>Streptomyces</taxon>
    </lineage>
</organism>
<dbReference type="PANTHER" id="PTHR16222">
    <property type="entry name" value="ADP-RIBOSYLGLYCOHYDROLASE"/>
    <property type="match status" value="1"/>
</dbReference>
<dbReference type="InterPro" id="IPR050792">
    <property type="entry name" value="ADP-ribosylglycohydrolase"/>
</dbReference>
<dbReference type="SUPFAM" id="SSF101478">
    <property type="entry name" value="ADP-ribosylglycohydrolase"/>
    <property type="match status" value="1"/>
</dbReference>
<evidence type="ECO:0000313" key="3">
    <source>
        <dbReference type="Proteomes" id="UP000660554"/>
    </source>
</evidence>
<accession>A0ABQ3NVY9</accession>
<dbReference type="PANTHER" id="PTHR16222:SF12">
    <property type="entry name" value="ADP-RIBOSYLGLYCOHYDROLASE-RELATED"/>
    <property type="match status" value="1"/>
</dbReference>
<proteinExistence type="predicted"/>
<comment type="caution">
    <text evidence="2">The sequence shown here is derived from an EMBL/GenBank/DDBJ whole genome shotgun (WGS) entry which is preliminary data.</text>
</comment>
<evidence type="ECO:0000313" key="2">
    <source>
        <dbReference type="EMBL" id="GHI16945.1"/>
    </source>
</evidence>
<dbReference type="EMBL" id="BNDV01000016">
    <property type="protein sequence ID" value="GHI16945.1"/>
    <property type="molecule type" value="Genomic_DNA"/>
</dbReference>
<protein>
    <submittedName>
        <fullName evidence="2">ADP-ribosylglycohydrolase</fullName>
    </submittedName>
</protein>
<gene>
    <name evidence="2" type="ORF">Scinn_64080</name>
</gene>